<dbReference type="Proteomes" id="UP000428803">
    <property type="component" value="Chromosome"/>
</dbReference>
<dbReference type="InterPro" id="IPR014782">
    <property type="entry name" value="Peptidase_M1_dom"/>
</dbReference>
<dbReference type="FunFam" id="1.10.390.10:FF:000006">
    <property type="entry name" value="Puromycin-sensitive aminopeptidase"/>
    <property type="match status" value="1"/>
</dbReference>
<dbReference type="KEGG" id="slaa:EUU25_10040"/>
<dbReference type="CDD" id="cd09601">
    <property type="entry name" value="M1_APN-Q_like"/>
    <property type="match status" value="1"/>
</dbReference>
<evidence type="ECO:0000259" key="16">
    <source>
        <dbReference type="Pfam" id="PF17900"/>
    </source>
</evidence>
<evidence type="ECO:0000256" key="7">
    <source>
        <dbReference type="ARBA" id="ARBA00022833"/>
    </source>
</evidence>
<feature type="domain" description="ERAP1-like C-terminal" evidence="15">
    <location>
        <begin position="556"/>
        <end position="864"/>
    </location>
</feature>
<evidence type="ECO:0000256" key="2">
    <source>
        <dbReference type="ARBA" id="ARBA00010136"/>
    </source>
</evidence>
<dbReference type="SUPFAM" id="SSF55486">
    <property type="entry name" value="Metalloproteases ('zincins'), catalytic domain"/>
    <property type="match status" value="1"/>
</dbReference>
<dbReference type="InterPro" id="IPR045357">
    <property type="entry name" value="Aminopeptidase_N-like_N"/>
</dbReference>
<dbReference type="GO" id="GO:0006508">
    <property type="term" value="P:proteolysis"/>
    <property type="evidence" value="ECO:0007669"/>
    <property type="project" value="UniProtKB-KW"/>
</dbReference>
<keyword evidence="4 12" id="KW-0645">Protease</keyword>
<dbReference type="Gene3D" id="1.10.390.10">
    <property type="entry name" value="Neutral Protease Domain 2"/>
    <property type="match status" value="1"/>
</dbReference>
<dbReference type="GO" id="GO:0016285">
    <property type="term" value="F:alanyl aminopeptidase activity"/>
    <property type="evidence" value="ECO:0007669"/>
    <property type="project" value="UniProtKB-EC"/>
</dbReference>
<dbReference type="PANTHER" id="PTHR11533">
    <property type="entry name" value="PROTEASE M1 ZINC METALLOPROTEASE"/>
    <property type="match status" value="1"/>
</dbReference>
<dbReference type="InterPro" id="IPR042097">
    <property type="entry name" value="Aminopeptidase_N-like_N_sf"/>
</dbReference>
<dbReference type="InterPro" id="IPR001930">
    <property type="entry name" value="Peptidase_M1"/>
</dbReference>
<dbReference type="GO" id="GO:0008270">
    <property type="term" value="F:zinc ion binding"/>
    <property type="evidence" value="ECO:0007669"/>
    <property type="project" value="UniProtKB-UniRule"/>
</dbReference>
<evidence type="ECO:0000256" key="9">
    <source>
        <dbReference type="PIRSR" id="PIRSR634016-1"/>
    </source>
</evidence>
<gene>
    <name evidence="17" type="ORF">EUU25_10040</name>
</gene>
<keyword evidence="18" id="KW-1185">Reference proteome</keyword>
<feature type="chain" id="PRO_5026332401" description="Aminopeptidase" evidence="13">
    <location>
        <begin position="25"/>
        <end position="887"/>
    </location>
</feature>
<evidence type="ECO:0000313" key="18">
    <source>
        <dbReference type="Proteomes" id="UP000428803"/>
    </source>
</evidence>
<dbReference type="InterPro" id="IPR034016">
    <property type="entry name" value="M1_APN-typ"/>
</dbReference>
<dbReference type="Gene3D" id="2.60.40.1730">
    <property type="entry name" value="tricorn interacting facor f3 domain"/>
    <property type="match status" value="1"/>
</dbReference>
<evidence type="ECO:0000256" key="3">
    <source>
        <dbReference type="ARBA" id="ARBA00022438"/>
    </source>
</evidence>
<feature type="active site" description="Proton acceptor" evidence="9">
    <location>
        <position position="335"/>
    </location>
</feature>
<keyword evidence="8 12" id="KW-0482">Metalloprotease</keyword>
<dbReference type="GO" id="GO:0016020">
    <property type="term" value="C:membrane"/>
    <property type="evidence" value="ECO:0007669"/>
    <property type="project" value="TreeGrafter"/>
</dbReference>
<evidence type="ECO:0000256" key="11">
    <source>
        <dbReference type="PIRSR" id="PIRSR634016-4"/>
    </source>
</evidence>
<protein>
    <recommendedName>
        <fullName evidence="12">Aminopeptidase</fullName>
        <ecNumber evidence="12">3.4.11.-</ecNumber>
    </recommendedName>
</protein>
<keyword evidence="13" id="KW-0732">Signal</keyword>
<evidence type="ECO:0000256" key="10">
    <source>
        <dbReference type="PIRSR" id="PIRSR634016-3"/>
    </source>
</evidence>
<dbReference type="GO" id="GO:0043171">
    <property type="term" value="P:peptide catabolic process"/>
    <property type="evidence" value="ECO:0007669"/>
    <property type="project" value="TreeGrafter"/>
</dbReference>
<dbReference type="Gene3D" id="2.60.40.1910">
    <property type="match status" value="1"/>
</dbReference>
<organism evidence="17 18">
    <name type="scientific">Sphingorhabdus lacus</name>
    <dbReference type="NCBI Taxonomy" id="392610"/>
    <lineage>
        <taxon>Bacteria</taxon>
        <taxon>Pseudomonadati</taxon>
        <taxon>Pseudomonadota</taxon>
        <taxon>Alphaproteobacteria</taxon>
        <taxon>Sphingomonadales</taxon>
        <taxon>Sphingomonadaceae</taxon>
        <taxon>Sphingorhabdus</taxon>
    </lineage>
</organism>
<evidence type="ECO:0000256" key="13">
    <source>
        <dbReference type="SAM" id="SignalP"/>
    </source>
</evidence>
<evidence type="ECO:0000313" key="17">
    <source>
        <dbReference type="EMBL" id="QGY80926.1"/>
    </source>
</evidence>
<dbReference type="InterPro" id="IPR050344">
    <property type="entry name" value="Peptidase_M1_aminopeptidases"/>
</dbReference>
<evidence type="ECO:0000256" key="12">
    <source>
        <dbReference type="RuleBase" id="RU364040"/>
    </source>
</evidence>
<dbReference type="GO" id="GO:0070006">
    <property type="term" value="F:metalloaminopeptidase activity"/>
    <property type="evidence" value="ECO:0007669"/>
    <property type="project" value="TreeGrafter"/>
</dbReference>
<comment type="catalytic activity">
    <reaction evidence="1">
        <text>Release of an N-terminal amino acid, Xaa-|-Yaa- from a peptide, amide or arylamide. Xaa is preferably Ala, but may be most amino acids including Pro (slow action). When a terminal hydrophobic residue is followed by a prolyl residue, the two may be released as an intact Xaa-Pro dipeptide.</text>
        <dbReference type="EC" id="3.4.11.2"/>
    </reaction>
</comment>
<dbReference type="Pfam" id="PF11838">
    <property type="entry name" value="ERAP1_C"/>
    <property type="match status" value="1"/>
</dbReference>
<feature type="domain" description="Peptidase M1 membrane alanine aminopeptidase" evidence="14">
    <location>
        <begin position="260"/>
        <end position="475"/>
    </location>
</feature>
<name>A0A6I6LA36_9SPHN</name>
<keyword evidence="7 10" id="KW-0862">Zinc</keyword>
<feature type="binding site" evidence="10">
    <location>
        <position position="357"/>
    </location>
    <ligand>
        <name>Zn(2+)</name>
        <dbReference type="ChEBI" id="CHEBI:29105"/>
        <note>catalytic</note>
    </ligand>
</feature>
<dbReference type="GO" id="GO:0005737">
    <property type="term" value="C:cytoplasm"/>
    <property type="evidence" value="ECO:0007669"/>
    <property type="project" value="TreeGrafter"/>
</dbReference>
<dbReference type="AlphaFoldDB" id="A0A6I6LA36"/>
<dbReference type="Pfam" id="PF01433">
    <property type="entry name" value="Peptidase_M1"/>
    <property type="match status" value="1"/>
</dbReference>
<dbReference type="OrthoDB" id="100605at2"/>
<evidence type="ECO:0000256" key="1">
    <source>
        <dbReference type="ARBA" id="ARBA00000098"/>
    </source>
</evidence>
<sequence>MKVHISLAASAALLALAPVNATLAAPAKGAATEVPSQLPRNAAPLHYSVTVTPNAEKLSFEGNVLIEFLLKTPSDSVTLNAADIDFRRVTIAKGRAAAMPATTTVNAAAQTATIAFGKKLPAGRYTLNIDYSGKILQQANGLFALDYKDPQGAEKRALFTQFEAPDARRFVPSWDEPNYKATFDLTATVPAEQMAVSNMPVAARRDIGNGLAEVRFGTSPKMSTYLLFFGLGEFDRITKQVGPTEVGVVVGKGNGPKGQYALDASAKLVAYYNDYFDTPYPLPKLDNVAGPGQSQFFSAMENWGAIFTFERVLLNDPKITSARTRQGIFSTDAHEIAHQWFGNLVTMAWWDDLWLNEGFASWMESKATAHFNPDWQSELDRVNGREGAMGLDAYVTTHPVIQKISTVEQTSQAFDTITYQKGEAVITMLEAYAGETIWRDGLRAYMKKHAYANTRTDDLWNAVEAAGAKGLVKIAHDFTKQPGVPLLEVKSAKCVNGSTLLTLTQSEFSRDRKAETSAKPQRWNVPVIAQVIGQAPSKTVISNGSGSLQLAGCGAFIVNAGQSGYYRVLYQPDMMAALQKDFAKLPAIDQLGLLNDSQSLAFNEYQPVRTALNLVDAVPSDTSQRVTEDNVSTYGYLYGLYEKDPARQAKLAKLASNRFGPALAKLGYKQSPSDSTLDANLRSSLISTLGYMGDPAVVAEAKRLFAELETNPAALDGPLRTTWLGVIAQNADQADWDKMRKLGQTAESFLVKSSMYRLLGSARDTALAKQALALALTKEPGSTLSAAIINGVSGDHPDLAVDFALANREAVEALVDVSSKSEFIPGLGYGSSDPAMIGKLEAYAKAYLSPESRKPVDQAVAAIQTRIKSQPRIRTETSAWLDEKAAQ</sequence>
<evidence type="ECO:0000256" key="6">
    <source>
        <dbReference type="ARBA" id="ARBA00022801"/>
    </source>
</evidence>
<evidence type="ECO:0000256" key="4">
    <source>
        <dbReference type="ARBA" id="ARBA00022670"/>
    </source>
</evidence>
<evidence type="ECO:0000259" key="14">
    <source>
        <dbReference type="Pfam" id="PF01433"/>
    </source>
</evidence>
<feature type="site" description="Transition state stabilizer" evidence="11">
    <location>
        <position position="419"/>
    </location>
</feature>
<feature type="signal peptide" evidence="13">
    <location>
        <begin position="1"/>
        <end position="24"/>
    </location>
</feature>
<feature type="domain" description="Aminopeptidase N-like N-terminal" evidence="16">
    <location>
        <begin position="44"/>
        <end position="226"/>
    </location>
</feature>
<proteinExistence type="inferred from homology"/>
<dbReference type="Gene3D" id="1.25.50.20">
    <property type="match status" value="1"/>
</dbReference>
<dbReference type="InterPro" id="IPR027268">
    <property type="entry name" value="Peptidase_M4/M1_CTD_sf"/>
</dbReference>
<evidence type="ECO:0000256" key="8">
    <source>
        <dbReference type="ARBA" id="ARBA00023049"/>
    </source>
</evidence>
<feature type="binding site" evidence="10">
    <location>
        <position position="334"/>
    </location>
    <ligand>
        <name>Zn(2+)</name>
        <dbReference type="ChEBI" id="CHEBI:29105"/>
        <note>catalytic</note>
    </ligand>
</feature>
<dbReference type="RefSeq" id="WP_158900633.1">
    <property type="nucleotide sequence ID" value="NZ_CP035733.1"/>
</dbReference>
<dbReference type="PANTHER" id="PTHR11533:SF174">
    <property type="entry name" value="PUROMYCIN-SENSITIVE AMINOPEPTIDASE-RELATED"/>
    <property type="match status" value="1"/>
</dbReference>
<dbReference type="SUPFAM" id="SSF63737">
    <property type="entry name" value="Leukotriene A4 hydrolase N-terminal domain"/>
    <property type="match status" value="1"/>
</dbReference>
<keyword evidence="6 12" id="KW-0378">Hydrolase</keyword>
<reference evidence="18" key="1">
    <citation type="submission" date="2019-01" db="EMBL/GenBank/DDBJ databases">
        <title>Sphingorhabdus lacus sp.nov., isolated from an oligotrophic freshwater lake.</title>
        <authorList>
            <person name="Park M."/>
        </authorList>
    </citation>
    <scope>NUCLEOTIDE SEQUENCE [LARGE SCALE GENOMIC DNA]</scope>
    <source>
        <strain evidence="18">IMCC1753</strain>
    </source>
</reference>
<evidence type="ECO:0000256" key="5">
    <source>
        <dbReference type="ARBA" id="ARBA00022723"/>
    </source>
</evidence>
<comment type="cofactor">
    <cofactor evidence="10 12">
        <name>Zn(2+)</name>
        <dbReference type="ChEBI" id="CHEBI:29105"/>
    </cofactor>
    <text evidence="10 12">Binds 1 zinc ion per subunit.</text>
</comment>
<dbReference type="PRINTS" id="PR00756">
    <property type="entry name" value="ALADIPTASE"/>
</dbReference>
<dbReference type="InterPro" id="IPR024571">
    <property type="entry name" value="ERAP1-like_C_dom"/>
</dbReference>
<dbReference type="GO" id="GO:0042277">
    <property type="term" value="F:peptide binding"/>
    <property type="evidence" value="ECO:0007669"/>
    <property type="project" value="TreeGrafter"/>
</dbReference>
<dbReference type="EMBL" id="CP035733">
    <property type="protein sequence ID" value="QGY80926.1"/>
    <property type="molecule type" value="Genomic_DNA"/>
</dbReference>
<feature type="binding site" evidence="10">
    <location>
        <position position="338"/>
    </location>
    <ligand>
        <name>Zn(2+)</name>
        <dbReference type="ChEBI" id="CHEBI:29105"/>
        <note>catalytic</note>
    </ligand>
</feature>
<comment type="similarity">
    <text evidence="2 12">Belongs to the peptidase M1 family.</text>
</comment>
<dbReference type="GO" id="GO:0005615">
    <property type="term" value="C:extracellular space"/>
    <property type="evidence" value="ECO:0007669"/>
    <property type="project" value="TreeGrafter"/>
</dbReference>
<keyword evidence="3 12" id="KW-0031">Aminopeptidase</keyword>
<accession>A0A6I6LA36</accession>
<keyword evidence="5 10" id="KW-0479">Metal-binding</keyword>
<dbReference type="EC" id="3.4.11.-" evidence="12"/>
<evidence type="ECO:0000259" key="15">
    <source>
        <dbReference type="Pfam" id="PF11838"/>
    </source>
</evidence>
<dbReference type="Pfam" id="PF17900">
    <property type="entry name" value="Peptidase_M1_N"/>
    <property type="match status" value="1"/>
</dbReference>